<keyword evidence="5" id="KW-1185">Reference proteome</keyword>
<dbReference type="Pfam" id="PF11951">
    <property type="entry name" value="Fungal_trans_2"/>
    <property type="match status" value="2"/>
</dbReference>
<feature type="region of interest" description="Disordered" evidence="3">
    <location>
        <begin position="1"/>
        <end position="30"/>
    </location>
</feature>
<sequence length="467" mass="51802">MDLASSETIVRNDPSCESAKPNRRAKRKRQISGASVRLFWPKANNHRRAIVGVSPPDHVAGHGNQYTSASRFVHISVSDVEMHHRLTVAGANETTPPVLSVPLPWNPLKLQVNDKDLLYYFQHAAAQALATFGQDPTDLGNVLLRIAVSSSMESATAVLRSILAFASLHRYGMQSGALKLKISALEALGASESPDIDKAIAIHHVATAMMLYSFEVHQSSPTSGDWVRYMCGVENLIRTGNLDVSDCEQHDIACLLDWVYYNDIISRFSLRHWVGNGQGIRTLPAPPISQSSRARHSDATVLMLLAEAYDSAPLDEHSCKVTTDQEEFVRILDWRIRSSSTTDEAFRLAALLYLDRITDSLIIEPSRTQENIARAFAHLSKLPYYKCQLPVFILGCEARSDEQRTIILDFISRTEGNTAVRSFNHVKVLLAAIWAQDDLVDEQTGGLNYGNKLTSTISRCSFPPSFV</sequence>
<dbReference type="GO" id="GO:0000976">
    <property type="term" value="F:transcription cis-regulatory region binding"/>
    <property type="evidence" value="ECO:0007669"/>
    <property type="project" value="TreeGrafter"/>
</dbReference>
<evidence type="ECO:0000256" key="2">
    <source>
        <dbReference type="ARBA" id="ARBA00023242"/>
    </source>
</evidence>
<evidence type="ECO:0000256" key="1">
    <source>
        <dbReference type="ARBA" id="ARBA00004123"/>
    </source>
</evidence>
<name>A0A553HPK4_9PEZI</name>
<protein>
    <recommendedName>
        <fullName evidence="6">Fungal-specific transcription factor domain-containing protein</fullName>
    </recommendedName>
</protein>
<dbReference type="GO" id="GO:0005634">
    <property type="term" value="C:nucleus"/>
    <property type="evidence" value="ECO:0007669"/>
    <property type="project" value="UniProtKB-SubCell"/>
</dbReference>
<organism evidence="4 5">
    <name type="scientific">Xylaria flabelliformis</name>
    <dbReference type="NCBI Taxonomy" id="2512241"/>
    <lineage>
        <taxon>Eukaryota</taxon>
        <taxon>Fungi</taxon>
        <taxon>Dikarya</taxon>
        <taxon>Ascomycota</taxon>
        <taxon>Pezizomycotina</taxon>
        <taxon>Sordariomycetes</taxon>
        <taxon>Xylariomycetidae</taxon>
        <taxon>Xylariales</taxon>
        <taxon>Xylariaceae</taxon>
        <taxon>Xylaria</taxon>
    </lineage>
</organism>
<dbReference type="Proteomes" id="UP000319160">
    <property type="component" value="Unassembled WGS sequence"/>
</dbReference>
<evidence type="ECO:0008006" key="6">
    <source>
        <dbReference type="Google" id="ProtNLM"/>
    </source>
</evidence>
<comment type="subcellular location">
    <subcellularLocation>
        <location evidence="1">Nucleus</location>
    </subcellularLocation>
</comment>
<dbReference type="EMBL" id="VFLP01000061">
    <property type="protein sequence ID" value="TRX89881.1"/>
    <property type="molecule type" value="Genomic_DNA"/>
</dbReference>
<gene>
    <name evidence="4" type="ORF">FHL15_009153</name>
</gene>
<comment type="caution">
    <text evidence="4">The sequence shown here is derived from an EMBL/GenBank/DDBJ whole genome shotgun (WGS) entry which is preliminary data.</text>
</comment>
<dbReference type="PANTHER" id="PTHR37534">
    <property type="entry name" value="TRANSCRIPTIONAL ACTIVATOR PROTEIN UGA3"/>
    <property type="match status" value="1"/>
</dbReference>
<reference evidence="5" key="1">
    <citation type="submission" date="2019-06" db="EMBL/GenBank/DDBJ databases">
        <title>Draft genome sequence of the griseofulvin-producing fungus Xylaria cubensis strain G536.</title>
        <authorList>
            <person name="Mead M.E."/>
            <person name="Raja H.A."/>
            <person name="Steenwyk J.L."/>
            <person name="Knowles S.L."/>
            <person name="Oberlies N.H."/>
            <person name="Rokas A."/>
        </authorList>
    </citation>
    <scope>NUCLEOTIDE SEQUENCE [LARGE SCALE GENOMIC DNA]</scope>
    <source>
        <strain evidence="5">G536</strain>
    </source>
</reference>
<dbReference type="InterPro" id="IPR021858">
    <property type="entry name" value="Fun_TF"/>
</dbReference>
<accession>A0A553HPK4</accession>
<feature type="compositionally biased region" description="Basic residues" evidence="3">
    <location>
        <begin position="21"/>
        <end position="30"/>
    </location>
</feature>
<evidence type="ECO:0000313" key="5">
    <source>
        <dbReference type="Proteomes" id="UP000319160"/>
    </source>
</evidence>
<dbReference type="STRING" id="2512241.A0A553HPK4"/>
<dbReference type="GO" id="GO:0045944">
    <property type="term" value="P:positive regulation of transcription by RNA polymerase II"/>
    <property type="evidence" value="ECO:0007669"/>
    <property type="project" value="TreeGrafter"/>
</dbReference>
<dbReference type="PANTHER" id="PTHR37534:SF39">
    <property type="entry name" value="TRANSCRIPTION FACTOR DOMAIN-CONTAINING PROTEIN"/>
    <property type="match status" value="1"/>
</dbReference>
<dbReference type="AlphaFoldDB" id="A0A553HPK4"/>
<dbReference type="OrthoDB" id="5130013at2759"/>
<proteinExistence type="predicted"/>
<evidence type="ECO:0000313" key="4">
    <source>
        <dbReference type="EMBL" id="TRX89881.1"/>
    </source>
</evidence>
<keyword evidence="2" id="KW-0539">Nucleus</keyword>
<dbReference type="GO" id="GO:0003700">
    <property type="term" value="F:DNA-binding transcription factor activity"/>
    <property type="evidence" value="ECO:0007669"/>
    <property type="project" value="TreeGrafter"/>
</dbReference>
<evidence type="ECO:0000256" key="3">
    <source>
        <dbReference type="SAM" id="MobiDB-lite"/>
    </source>
</evidence>